<dbReference type="CDD" id="cd01127">
    <property type="entry name" value="TrwB_TraG_TraD_VirD4"/>
    <property type="match status" value="1"/>
</dbReference>
<evidence type="ECO:0000259" key="8">
    <source>
        <dbReference type="Pfam" id="PF14293"/>
    </source>
</evidence>
<feature type="transmembrane region" description="Helical" evidence="7">
    <location>
        <begin position="126"/>
        <end position="145"/>
    </location>
</feature>
<name>A0A1T5HDW5_9BACT</name>
<evidence type="ECO:0000256" key="5">
    <source>
        <dbReference type="ARBA" id="ARBA00022989"/>
    </source>
</evidence>
<protein>
    <submittedName>
        <fullName evidence="9">Type IV secretory system Conjugative DNA transfer</fullName>
    </submittedName>
</protein>
<dbReference type="GO" id="GO:0005886">
    <property type="term" value="C:plasma membrane"/>
    <property type="evidence" value="ECO:0007669"/>
    <property type="project" value="UniProtKB-SubCell"/>
</dbReference>
<dbReference type="EMBL" id="FUZA01000011">
    <property type="protein sequence ID" value="SKC18711.1"/>
    <property type="molecule type" value="Genomic_DNA"/>
</dbReference>
<dbReference type="InterPro" id="IPR025988">
    <property type="entry name" value="YWFCY_dom"/>
</dbReference>
<dbReference type="OrthoDB" id="102453at2"/>
<evidence type="ECO:0000256" key="4">
    <source>
        <dbReference type="ARBA" id="ARBA00022692"/>
    </source>
</evidence>
<dbReference type="RefSeq" id="WP_082217787.1">
    <property type="nucleotide sequence ID" value="NZ_FUZA01000011.1"/>
</dbReference>
<dbReference type="Pfam" id="PF14293">
    <property type="entry name" value="YWFCY"/>
    <property type="match status" value="1"/>
</dbReference>
<dbReference type="InterPro" id="IPR003688">
    <property type="entry name" value="TraG/VirD4"/>
</dbReference>
<evidence type="ECO:0000256" key="2">
    <source>
        <dbReference type="ARBA" id="ARBA00008806"/>
    </source>
</evidence>
<dbReference type="Proteomes" id="UP000190897">
    <property type="component" value="Unassembled WGS sequence"/>
</dbReference>
<dbReference type="SUPFAM" id="SSF52540">
    <property type="entry name" value="P-loop containing nucleoside triphosphate hydrolases"/>
    <property type="match status" value="1"/>
</dbReference>
<gene>
    <name evidence="9" type="ORF">SAMN05660293_05360</name>
</gene>
<evidence type="ECO:0000256" key="3">
    <source>
        <dbReference type="ARBA" id="ARBA00022475"/>
    </source>
</evidence>
<keyword evidence="4 7" id="KW-0812">Transmembrane</keyword>
<dbReference type="Pfam" id="PF02534">
    <property type="entry name" value="T4SS-DNA_transf"/>
    <property type="match status" value="1"/>
</dbReference>
<comment type="similarity">
    <text evidence="2">Belongs to the VirD4/TraG family.</text>
</comment>
<feature type="domain" description="YWFCY" evidence="8">
    <location>
        <begin position="7"/>
        <end position="150"/>
    </location>
</feature>
<keyword evidence="6 7" id="KW-0472">Membrane</keyword>
<evidence type="ECO:0000313" key="9">
    <source>
        <dbReference type="EMBL" id="SKC18711.1"/>
    </source>
</evidence>
<evidence type="ECO:0000256" key="6">
    <source>
        <dbReference type="ARBA" id="ARBA00023136"/>
    </source>
</evidence>
<evidence type="ECO:0000256" key="1">
    <source>
        <dbReference type="ARBA" id="ARBA00004651"/>
    </source>
</evidence>
<proteinExistence type="inferred from homology"/>
<sequence length="662" mass="74970">MVTNTGENEQALRRILDMSRLISLALLGLHFYYYCYQAFASWKLTSPFSDRILSNIVQTGLFSFFNKTKLICLVFVFVALLGAKGRKTESHTLKPSVILIALGLLIFFCSSWVFTFGNRWAEVSALYMGLTLTGFLLILSGGATLSRVIRDKLGQNDIFNHENETFPQQELLLENEYSINLPASYKLKGKIRQSWINIINPFRGLLIAGSPGSGKTFFVIRHVITQHIKKGFCIFLYDFKYDDLSKIAYNTFLQTKDNLGVNLKFYSINFDDLSRSHRCNPLDPDTLTDIADAAESARTILMGLNREWVKRQGDFFVESPINFLTAVIWFLRKYQNGIFCTLPHVIELMQIDHEKLFSILRTQKQIEVLINPFISAFLNEANQQLEGQIASAQIAMARLSSPSLYYVLSGNDFTLDINNPKDPKIVCIGNNPQKILSYGAVISLYVTRLINQVNRKNRLKSSLIFDEFPTIYLNHIDTLIATARQNKVATTIGVQDFSQLRKDYGREMADVITNVAGNIISGQVTGDTAKLLSERFGRIMQDRTSYSINSKDTSISRSKQLDSAVPASKISSLSSGEFVGVVADTPDQKIELKAFHCQIINQQDPTSKNRERQQDIPIVRKLDEGIIERNFMQIKDDVQGLVFSEMQRLLDDPELSHLVVSK</sequence>
<dbReference type="InterPro" id="IPR027417">
    <property type="entry name" value="P-loop_NTPase"/>
</dbReference>
<dbReference type="STRING" id="651661.SAMN05660293_05360"/>
<feature type="transmembrane region" description="Helical" evidence="7">
    <location>
        <begin position="95"/>
        <end position="114"/>
    </location>
</feature>
<dbReference type="PANTHER" id="PTHR37937">
    <property type="entry name" value="CONJUGATIVE TRANSFER: DNA TRANSPORT"/>
    <property type="match status" value="1"/>
</dbReference>
<accession>A0A1T5HDW5</accession>
<keyword evidence="5 7" id="KW-1133">Transmembrane helix</keyword>
<organism evidence="9 10">
    <name type="scientific">Dyadobacter psychrophilus</name>
    <dbReference type="NCBI Taxonomy" id="651661"/>
    <lineage>
        <taxon>Bacteria</taxon>
        <taxon>Pseudomonadati</taxon>
        <taxon>Bacteroidota</taxon>
        <taxon>Cytophagia</taxon>
        <taxon>Cytophagales</taxon>
        <taxon>Spirosomataceae</taxon>
        <taxon>Dyadobacter</taxon>
    </lineage>
</organism>
<reference evidence="10" key="1">
    <citation type="submission" date="2017-02" db="EMBL/GenBank/DDBJ databases">
        <authorList>
            <person name="Varghese N."/>
            <person name="Submissions S."/>
        </authorList>
    </citation>
    <scope>NUCLEOTIDE SEQUENCE [LARGE SCALE GENOMIC DNA]</scope>
    <source>
        <strain evidence="10">DSM 22270</strain>
    </source>
</reference>
<evidence type="ECO:0000256" key="7">
    <source>
        <dbReference type="SAM" id="Phobius"/>
    </source>
</evidence>
<dbReference type="PANTHER" id="PTHR37937:SF1">
    <property type="entry name" value="CONJUGATIVE TRANSFER: DNA TRANSPORT"/>
    <property type="match status" value="1"/>
</dbReference>
<feature type="transmembrane region" description="Helical" evidence="7">
    <location>
        <begin position="21"/>
        <end position="40"/>
    </location>
</feature>
<dbReference type="NCBIfam" id="NF041326">
    <property type="entry name" value="Bacteroid_MobC"/>
    <property type="match status" value="1"/>
</dbReference>
<comment type="subcellular location">
    <subcellularLocation>
        <location evidence="1">Cell membrane</location>
        <topology evidence="1">Multi-pass membrane protein</topology>
    </subcellularLocation>
</comment>
<keyword evidence="3" id="KW-1003">Cell membrane</keyword>
<dbReference type="Gene3D" id="3.40.50.300">
    <property type="entry name" value="P-loop containing nucleotide triphosphate hydrolases"/>
    <property type="match status" value="2"/>
</dbReference>
<evidence type="ECO:0000313" key="10">
    <source>
        <dbReference type="Proteomes" id="UP000190897"/>
    </source>
</evidence>
<feature type="transmembrane region" description="Helical" evidence="7">
    <location>
        <begin position="60"/>
        <end position="83"/>
    </location>
</feature>
<keyword evidence="10" id="KW-1185">Reference proteome</keyword>
<dbReference type="InterPro" id="IPR051539">
    <property type="entry name" value="T4SS-coupling_protein"/>
</dbReference>
<dbReference type="AlphaFoldDB" id="A0A1T5HDW5"/>